<evidence type="ECO:0000256" key="1">
    <source>
        <dbReference type="SAM" id="MobiDB-lite"/>
    </source>
</evidence>
<evidence type="ECO:0000256" key="2">
    <source>
        <dbReference type="SAM" id="Phobius"/>
    </source>
</evidence>
<dbReference type="AlphaFoldDB" id="A0A518AJ03"/>
<dbReference type="Proteomes" id="UP000315750">
    <property type="component" value="Chromosome"/>
</dbReference>
<feature type="transmembrane region" description="Helical" evidence="2">
    <location>
        <begin position="30"/>
        <end position="48"/>
    </location>
</feature>
<feature type="region of interest" description="Disordered" evidence="1">
    <location>
        <begin position="167"/>
        <end position="191"/>
    </location>
</feature>
<feature type="region of interest" description="Disordered" evidence="1">
    <location>
        <begin position="1"/>
        <end position="23"/>
    </location>
</feature>
<feature type="compositionally biased region" description="Acidic residues" evidence="1">
    <location>
        <begin position="10"/>
        <end position="22"/>
    </location>
</feature>
<keyword evidence="2" id="KW-1133">Transmembrane helix</keyword>
<evidence type="ECO:0000313" key="3">
    <source>
        <dbReference type="EMBL" id="QDU54718.1"/>
    </source>
</evidence>
<dbReference type="RefSeq" id="WP_145245659.1">
    <property type="nucleotide sequence ID" value="NZ_CP036278.1"/>
</dbReference>
<dbReference type="EMBL" id="CP036278">
    <property type="protein sequence ID" value="QDU54718.1"/>
    <property type="molecule type" value="Genomic_DNA"/>
</dbReference>
<sequence>MAIIQSPFDEPSEDPPEAMDSDAESKTLPARKWSLVILAVALFVLVWFREIVAMPASATMAVTVFIFFCWLVVHFTFFVDHAELTASLPHEAARSGQELIEHRDPRVESVQVENLWPRWRVAVVGILVGVWLPRVAGVSPWEVTAIVFLFGVIMYFASRVFTPSRKSPECQLPESQPPENQRPDNLPNQKI</sequence>
<keyword evidence="4" id="KW-1185">Reference proteome</keyword>
<accession>A0A518AJ03</accession>
<protein>
    <submittedName>
        <fullName evidence="3">Uncharacterized protein</fullName>
    </submittedName>
</protein>
<dbReference type="KEGG" id="amuc:Pan181_09010"/>
<feature type="transmembrane region" description="Helical" evidence="2">
    <location>
        <begin position="138"/>
        <end position="157"/>
    </location>
</feature>
<proteinExistence type="predicted"/>
<evidence type="ECO:0000313" key="4">
    <source>
        <dbReference type="Proteomes" id="UP000315750"/>
    </source>
</evidence>
<keyword evidence="2" id="KW-0472">Membrane</keyword>
<feature type="transmembrane region" description="Helical" evidence="2">
    <location>
        <begin position="60"/>
        <end position="79"/>
    </location>
</feature>
<keyword evidence="2" id="KW-0812">Transmembrane</keyword>
<organism evidence="3 4">
    <name type="scientific">Aeoliella mucimassa</name>
    <dbReference type="NCBI Taxonomy" id="2527972"/>
    <lineage>
        <taxon>Bacteria</taxon>
        <taxon>Pseudomonadati</taxon>
        <taxon>Planctomycetota</taxon>
        <taxon>Planctomycetia</taxon>
        <taxon>Pirellulales</taxon>
        <taxon>Lacipirellulaceae</taxon>
        <taxon>Aeoliella</taxon>
    </lineage>
</organism>
<reference evidence="3 4" key="1">
    <citation type="submission" date="2019-02" db="EMBL/GenBank/DDBJ databases">
        <title>Deep-cultivation of Planctomycetes and their phenomic and genomic characterization uncovers novel biology.</title>
        <authorList>
            <person name="Wiegand S."/>
            <person name="Jogler M."/>
            <person name="Boedeker C."/>
            <person name="Pinto D."/>
            <person name="Vollmers J."/>
            <person name="Rivas-Marin E."/>
            <person name="Kohn T."/>
            <person name="Peeters S.H."/>
            <person name="Heuer A."/>
            <person name="Rast P."/>
            <person name="Oberbeckmann S."/>
            <person name="Bunk B."/>
            <person name="Jeske O."/>
            <person name="Meyerdierks A."/>
            <person name="Storesund J.E."/>
            <person name="Kallscheuer N."/>
            <person name="Luecker S."/>
            <person name="Lage O.M."/>
            <person name="Pohl T."/>
            <person name="Merkel B.J."/>
            <person name="Hornburger P."/>
            <person name="Mueller R.-W."/>
            <person name="Bruemmer F."/>
            <person name="Labrenz M."/>
            <person name="Spormann A.M."/>
            <person name="Op den Camp H."/>
            <person name="Overmann J."/>
            <person name="Amann R."/>
            <person name="Jetten M.S.M."/>
            <person name="Mascher T."/>
            <person name="Medema M.H."/>
            <person name="Devos D.P."/>
            <person name="Kaster A.-K."/>
            <person name="Ovreas L."/>
            <person name="Rohde M."/>
            <person name="Galperin M.Y."/>
            <person name="Jogler C."/>
        </authorList>
    </citation>
    <scope>NUCLEOTIDE SEQUENCE [LARGE SCALE GENOMIC DNA]</scope>
    <source>
        <strain evidence="3 4">Pan181</strain>
    </source>
</reference>
<gene>
    <name evidence="3" type="ORF">Pan181_09010</name>
</gene>
<name>A0A518AJ03_9BACT</name>